<dbReference type="EMBL" id="CAUEEQ010028687">
    <property type="protein sequence ID" value="CAJ0948580.1"/>
    <property type="molecule type" value="Genomic_DNA"/>
</dbReference>
<comment type="caution">
    <text evidence="2">The sequence shown here is derived from an EMBL/GenBank/DDBJ whole genome shotgun (WGS) entry which is preliminary data.</text>
</comment>
<protein>
    <submittedName>
        <fullName evidence="2">Uncharacterized protein</fullName>
    </submittedName>
</protein>
<evidence type="ECO:0000256" key="1">
    <source>
        <dbReference type="SAM" id="MobiDB-lite"/>
    </source>
</evidence>
<dbReference type="Proteomes" id="UP001176940">
    <property type="component" value="Unassembled WGS sequence"/>
</dbReference>
<name>A0ABN9LR86_9NEOB</name>
<sequence length="214" mass="25264">MSNQRHRNSSVPLKRGVFAQYSCGHIGQLQCSKKKVSDHPPVPSRRAHRNHITVMYVPPTSESPTPPRSEEKNGQSGDRGRLETVWSAIITTSRGFHQGWRRPFYGNTIEKEEYRREIRQLLKKQMSDKWSTTRETLLSQSKELEALKEADRSAILQDLEQERAKALFLRRYRDENKRLMEKKWQENRLTRSMETLKERELLQYNPINWSGTLK</sequence>
<proteinExistence type="predicted"/>
<reference evidence="2" key="1">
    <citation type="submission" date="2023-07" db="EMBL/GenBank/DDBJ databases">
        <authorList>
            <person name="Stuckert A."/>
        </authorList>
    </citation>
    <scope>NUCLEOTIDE SEQUENCE</scope>
</reference>
<feature type="compositionally biased region" description="Basic and acidic residues" evidence="1">
    <location>
        <begin position="68"/>
        <end position="81"/>
    </location>
</feature>
<accession>A0ABN9LR86</accession>
<organism evidence="2 3">
    <name type="scientific">Ranitomeya imitator</name>
    <name type="common">mimic poison frog</name>
    <dbReference type="NCBI Taxonomy" id="111125"/>
    <lineage>
        <taxon>Eukaryota</taxon>
        <taxon>Metazoa</taxon>
        <taxon>Chordata</taxon>
        <taxon>Craniata</taxon>
        <taxon>Vertebrata</taxon>
        <taxon>Euteleostomi</taxon>
        <taxon>Amphibia</taxon>
        <taxon>Batrachia</taxon>
        <taxon>Anura</taxon>
        <taxon>Neobatrachia</taxon>
        <taxon>Hyloidea</taxon>
        <taxon>Dendrobatidae</taxon>
        <taxon>Dendrobatinae</taxon>
        <taxon>Ranitomeya</taxon>
    </lineage>
</organism>
<keyword evidence="3" id="KW-1185">Reference proteome</keyword>
<gene>
    <name evidence="2" type="ORF">RIMI_LOCUS12207204</name>
</gene>
<feature type="region of interest" description="Disordered" evidence="1">
    <location>
        <begin position="30"/>
        <end position="81"/>
    </location>
</feature>
<evidence type="ECO:0000313" key="2">
    <source>
        <dbReference type="EMBL" id="CAJ0948580.1"/>
    </source>
</evidence>
<evidence type="ECO:0000313" key="3">
    <source>
        <dbReference type="Proteomes" id="UP001176940"/>
    </source>
</evidence>